<dbReference type="AlphaFoldDB" id="A0A1H7P7U3"/>
<evidence type="ECO:0000313" key="1">
    <source>
        <dbReference type="EMBL" id="SEL31861.1"/>
    </source>
</evidence>
<evidence type="ECO:0008006" key="3">
    <source>
        <dbReference type="Google" id="ProtNLM"/>
    </source>
</evidence>
<protein>
    <recommendedName>
        <fullName evidence="3">SnoaL-like domain-containing protein</fullName>
    </recommendedName>
</protein>
<organism evidence="1 2">
    <name type="scientific">Parapedobacter koreensis</name>
    <dbReference type="NCBI Taxonomy" id="332977"/>
    <lineage>
        <taxon>Bacteria</taxon>
        <taxon>Pseudomonadati</taxon>
        <taxon>Bacteroidota</taxon>
        <taxon>Sphingobacteriia</taxon>
        <taxon>Sphingobacteriales</taxon>
        <taxon>Sphingobacteriaceae</taxon>
        <taxon>Parapedobacter</taxon>
    </lineage>
</organism>
<accession>A0A1H7P7U3</accession>
<gene>
    <name evidence="1" type="ORF">SAMN05421740_104249</name>
</gene>
<evidence type="ECO:0000313" key="2">
    <source>
        <dbReference type="Proteomes" id="UP000198916"/>
    </source>
</evidence>
<dbReference type="SUPFAM" id="SSF54427">
    <property type="entry name" value="NTF2-like"/>
    <property type="match status" value="1"/>
</dbReference>
<dbReference type="STRING" id="332977.SAMN05421740_104249"/>
<dbReference type="RefSeq" id="WP_090605811.1">
    <property type="nucleotide sequence ID" value="NZ_FNZR01000004.1"/>
</dbReference>
<name>A0A1H7P7U3_9SPHI</name>
<dbReference type="EMBL" id="FNZR01000004">
    <property type="protein sequence ID" value="SEL31861.1"/>
    <property type="molecule type" value="Genomic_DNA"/>
</dbReference>
<dbReference type="Proteomes" id="UP000198916">
    <property type="component" value="Unassembled WGS sequence"/>
</dbReference>
<proteinExistence type="predicted"/>
<dbReference type="OrthoDB" id="8684708at2"/>
<keyword evidence="2" id="KW-1185">Reference proteome</keyword>
<dbReference type="InterPro" id="IPR032710">
    <property type="entry name" value="NTF2-like_dom_sf"/>
</dbReference>
<reference evidence="2" key="1">
    <citation type="submission" date="2016-10" db="EMBL/GenBank/DDBJ databases">
        <authorList>
            <person name="Varghese N."/>
            <person name="Submissions S."/>
        </authorList>
    </citation>
    <scope>NUCLEOTIDE SEQUENCE [LARGE SCALE GENOMIC DNA]</scope>
    <source>
        <strain evidence="2">Jip14</strain>
    </source>
</reference>
<dbReference type="Gene3D" id="3.10.450.50">
    <property type="match status" value="1"/>
</dbReference>
<sequence length="107" mass="11841">MNLPKAIADLVKAQDNFDSVAYANCFTEDAVVHDEGHSYTGKSEIQQWIEKANEKYNTVMQPIDLEETGAIRILTARVSGTFDGSPAVLRYHVELKDGLIQSLKITG</sequence>